<protein>
    <submittedName>
        <fullName evidence="2">Uncharacterized protein</fullName>
    </submittedName>
</protein>
<feature type="transmembrane region" description="Helical" evidence="1">
    <location>
        <begin position="150"/>
        <end position="169"/>
    </location>
</feature>
<dbReference type="EMBL" id="JBGMEI010000002">
    <property type="protein sequence ID" value="MFO3664954.1"/>
    <property type="molecule type" value="Genomic_DNA"/>
</dbReference>
<keyword evidence="1" id="KW-1133">Transmembrane helix</keyword>
<feature type="transmembrane region" description="Helical" evidence="1">
    <location>
        <begin position="181"/>
        <end position="199"/>
    </location>
</feature>
<feature type="transmembrane region" description="Helical" evidence="1">
    <location>
        <begin position="20"/>
        <end position="40"/>
    </location>
</feature>
<comment type="caution">
    <text evidence="2">The sequence shown here is derived from an EMBL/GenBank/DDBJ whole genome shotgun (WGS) entry which is preliminary data.</text>
</comment>
<feature type="transmembrane region" description="Helical" evidence="1">
    <location>
        <begin position="205"/>
        <end position="224"/>
    </location>
</feature>
<gene>
    <name evidence="2" type="ORF">ACCQ41_01610</name>
</gene>
<proteinExistence type="predicted"/>
<evidence type="ECO:0000313" key="2">
    <source>
        <dbReference type="EMBL" id="MFO3664954.1"/>
    </source>
</evidence>
<keyword evidence="1" id="KW-0472">Membrane</keyword>
<reference evidence="2 3" key="1">
    <citation type="journal article" date="2025" name="Anaerobe">
        <title>Description of Anaerococcus kampingiae sp. nov., Anaerococcus groningensis sp. nov., Anaerococcus martiniensis sp. nov., and Anaerococcus cruorum sp. nov., isolated from human clinical specimens.</title>
        <authorList>
            <person name="Boiten K.E."/>
            <person name="Meijer J."/>
            <person name="van Wezel E.M."/>
            <person name="Veloo A.C.M."/>
        </authorList>
    </citation>
    <scope>NUCLEOTIDE SEQUENCE [LARGE SCALE GENOMIC DNA]</scope>
    <source>
        <strain evidence="2 3">ENR0831</strain>
    </source>
</reference>
<dbReference type="RefSeq" id="WP_410030697.1">
    <property type="nucleotide sequence ID" value="NZ_JBGMEI010000002.1"/>
</dbReference>
<dbReference type="Proteomes" id="UP001637996">
    <property type="component" value="Unassembled WGS sequence"/>
</dbReference>
<feature type="transmembrane region" description="Helical" evidence="1">
    <location>
        <begin position="111"/>
        <end position="138"/>
    </location>
</feature>
<evidence type="ECO:0000313" key="3">
    <source>
        <dbReference type="Proteomes" id="UP001637996"/>
    </source>
</evidence>
<name>A0ABW9M7N9_9FIRM</name>
<keyword evidence="3" id="KW-1185">Reference proteome</keyword>
<organism evidence="2 3">
    <name type="scientific">Anaerococcus martiniensis</name>
    <dbReference type="NCBI Taxonomy" id="3115615"/>
    <lineage>
        <taxon>Bacteria</taxon>
        <taxon>Bacillati</taxon>
        <taxon>Bacillota</taxon>
        <taxon>Tissierellia</taxon>
        <taxon>Tissierellales</taxon>
        <taxon>Peptoniphilaceae</taxon>
        <taxon>Anaerococcus</taxon>
    </lineage>
</organism>
<evidence type="ECO:0000256" key="1">
    <source>
        <dbReference type="SAM" id="Phobius"/>
    </source>
</evidence>
<sequence length="240" mass="25999">MKNKKTYMDTTYKLGRIATIVCILIMFVVPAIICTAYNIWPSFDSVIGSAGPLLAMYIPVALAEQLSMIPITGNSAYINSIMGNVTNIKFPAYLTALASVDQDPGTEEADVIGMIAVCVSGMTTMVIILIGLLLLVPLSPILTSPVVKTATSYIMPALFGSMLVGILLNNSAGSYEAKNKYLIGIIDLLIVFVVNIFIMDLDKKQGFAMVIIMLLSVLLAYLFYKKGIIKLRPKASKDNL</sequence>
<accession>A0ABW9M7N9</accession>
<keyword evidence="1" id="KW-0812">Transmembrane</keyword>